<dbReference type="GeneID" id="110235366"/>
<accession>A0A913WZT5</accession>
<dbReference type="InterPro" id="IPR027267">
    <property type="entry name" value="AH/BAR_dom_sf"/>
</dbReference>
<dbReference type="PANTHER" id="PTHR31962">
    <property type="entry name" value="SPHINGOLIPID LONG CHAIN BASE-RESPONSIVE PROTEIN PIL1"/>
    <property type="match status" value="1"/>
</dbReference>
<organism evidence="3 4">
    <name type="scientific">Exaiptasia diaphana</name>
    <name type="common">Tropical sea anemone</name>
    <name type="synonym">Aiptasia pulchella</name>
    <dbReference type="NCBI Taxonomy" id="2652724"/>
    <lineage>
        <taxon>Eukaryota</taxon>
        <taxon>Metazoa</taxon>
        <taxon>Cnidaria</taxon>
        <taxon>Anthozoa</taxon>
        <taxon>Hexacorallia</taxon>
        <taxon>Actiniaria</taxon>
        <taxon>Aiptasiidae</taxon>
        <taxon>Exaiptasia</taxon>
    </lineage>
</organism>
<evidence type="ECO:0000256" key="2">
    <source>
        <dbReference type="SAM" id="MobiDB-lite"/>
    </source>
</evidence>
<dbReference type="GO" id="GO:0005886">
    <property type="term" value="C:plasma membrane"/>
    <property type="evidence" value="ECO:0007669"/>
    <property type="project" value="TreeGrafter"/>
</dbReference>
<dbReference type="Pfam" id="PF13805">
    <property type="entry name" value="Pil1"/>
    <property type="match status" value="1"/>
</dbReference>
<name>A0A913WZT5_EXADI</name>
<dbReference type="EnsemblMetazoa" id="XM_021040822.2">
    <property type="protein sequence ID" value="XP_020896481.1"/>
    <property type="gene ID" value="LOC110235366"/>
</dbReference>
<reference evidence="3" key="1">
    <citation type="submission" date="2022-11" db="UniProtKB">
        <authorList>
            <consortium name="EnsemblMetazoa"/>
        </authorList>
    </citation>
    <scope>IDENTIFICATION</scope>
</reference>
<protein>
    <submittedName>
        <fullName evidence="3">Uncharacterized protein</fullName>
    </submittedName>
</protein>
<feature type="region of interest" description="Disordered" evidence="2">
    <location>
        <begin position="262"/>
        <end position="294"/>
    </location>
</feature>
<dbReference type="Proteomes" id="UP000887567">
    <property type="component" value="Unplaced"/>
</dbReference>
<proteinExistence type="predicted"/>
<feature type="compositionally biased region" description="Pro residues" evidence="2">
    <location>
        <begin position="316"/>
        <end position="326"/>
    </location>
</feature>
<dbReference type="GO" id="GO:0070941">
    <property type="term" value="P:eisosome assembly"/>
    <property type="evidence" value="ECO:0007669"/>
    <property type="project" value="TreeGrafter"/>
</dbReference>
<dbReference type="OMA" id="CEQREMK"/>
<keyword evidence="1" id="KW-0175">Coiled coil</keyword>
<dbReference type="OrthoDB" id="5965607at2759"/>
<evidence type="ECO:0000313" key="4">
    <source>
        <dbReference type="Proteomes" id="UP000887567"/>
    </source>
</evidence>
<feature type="region of interest" description="Disordered" evidence="2">
    <location>
        <begin position="310"/>
        <end position="371"/>
    </location>
</feature>
<sequence>MAKIVRRAAKKAIISAKDSHSLLSLLIFDEKIVCHNLRKLTDSKQNASLSLLKWARQEENIALEDVFSKVVEVGSIWAEVFKQTIEQHVQYRSTFKEILREERILDDMRKREVQYASKLNKLQKQVEQNKRKSDINKSKALSEEVAETLSLSEESHAELEVKITKHEIFKAKKLKDALYFKSESIEKFAKQALSVSTAYKDLADLIPDTPTQLSEEKIFQGAGQARRIVTDLAKELELDPVVIADEEKSDHTYLYAVSALKPTKATDSPPPSPSADPKHRKLTAVTSDGLQSRNTVHDSLLTQRFGHALSLDDLRPPPSCPPPPLPLQGRLAKGLRDQTFGKPQSLEELTPPAPPPRRKGASRNKESNRWYARSKVWEEESDSADSDGYTEPWIDPNTGYKSLSRHNNKCTTTKQTSLDDPRTVGNNVQFSYQSLQTSGDVHYDGCYLQLKQ</sequence>
<dbReference type="GO" id="GO:0036286">
    <property type="term" value="C:eisosome filament"/>
    <property type="evidence" value="ECO:0007669"/>
    <property type="project" value="TreeGrafter"/>
</dbReference>
<evidence type="ECO:0000256" key="1">
    <source>
        <dbReference type="SAM" id="Coils"/>
    </source>
</evidence>
<dbReference type="KEGG" id="epa:110235366"/>
<dbReference type="PANTHER" id="PTHR31962:SF1">
    <property type="entry name" value="SPHINGOLIPID LONG CHAIN BASE-RESPONSIVE PROTEIN PIL1"/>
    <property type="match status" value="1"/>
</dbReference>
<dbReference type="RefSeq" id="XP_020896481.1">
    <property type="nucleotide sequence ID" value="XM_021040822.2"/>
</dbReference>
<feature type="compositionally biased region" description="Polar residues" evidence="2">
    <location>
        <begin position="284"/>
        <end position="294"/>
    </location>
</feature>
<feature type="coiled-coil region" evidence="1">
    <location>
        <begin position="105"/>
        <end position="132"/>
    </location>
</feature>
<dbReference type="InterPro" id="IPR028245">
    <property type="entry name" value="PIL1/LSP1"/>
</dbReference>
<keyword evidence="4" id="KW-1185">Reference proteome</keyword>
<dbReference type="Gene3D" id="1.20.1270.60">
    <property type="entry name" value="Arfaptin homology (AH) domain/BAR domain"/>
    <property type="match status" value="1"/>
</dbReference>
<dbReference type="GO" id="GO:0006897">
    <property type="term" value="P:endocytosis"/>
    <property type="evidence" value="ECO:0007669"/>
    <property type="project" value="TreeGrafter"/>
</dbReference>
<dbReference type="AlphaFoldDB" id="A0A913WZT5"/>
<evidence type="ECO:0000313" key="3">
    <source>
        <dbReference type="EnsemblMetazoa" id="XP_020896481.1"/>
    </source>
</evidence>